<dbReference type="InterPro" id="IPR001352">
    <property type="entry name" value="RNase_HII/HIII"/>
</dbReference>
<dbReference type="InterPro" id="IPR024567">
    <property type="entry name" value="RNase_HII/HIII_dom"/>
</dbReference>
<evidence type="ECO:0000256" key="9">
    <source>
        <dbReference type="ARBA" id="ARBA00022722"/>
    </source>
</evidence>
<reference evidence="18 19" key="2">
    <citation type="journal article" date="2014" name="PLoS ONE">
        <title>Evolution of mitochondria reconstructed from the energy metabolism of living bacteria.</title>
        <authorList>
            <person name="Degli Esposti M."/>
            <person name="Chouaia B."/>
            <person name="Comandatore F."/>
            <person name="Crotti E."/>
            <person name="Sassera D."/>
            <person name="Lievens P.M."/>
            <person name="Daffonchio D."/>
            <person name="Bandi C."/>
        </authorList>
    </citation>
    <scope>NUCLEOTIDE SEQUENCE [LARGE SCALE GENOMIC DNA]</scope>
    <source>
        <strain evidence="18 19">SF2.1</strain>
    </source>
</reference>
<keyword evidence="12 14" id="KW-0378">Hydrolase</keyword>
<dbReference type="GO" id="GO:0032299">
    <property type="term" value="C:ribonuclease H2 complex"/>
    <property type="evidence" value="ECO:0007669"/>
    <property type="project" value="TreeGrafter"/>
</dbReference>
<evidence type="ECO:0000256" key="3">
    <source>
        <dbReference type="ARBA" id="ARBA00004065"/>
    </source>
</evidence>
<dbReference type="EC" id="3.1.26.4" evidence="6 14"/>
<dbReference type="EMBL" id="CBLX010000013">
    <property type="protein sequence ID" value="CDG40063.1"/>
    <property type="molecule type" value="Genomic_DNA"/>
</dbReference>
<dbReference type="InterPro" id="IPR022898">
    <property type="entry name" value="RNase_HII"/>
</dbReference>
<dbReference type="PROSITE" id="PS51975">
    <property type="entry name" value="RNASE_H_2"/>
    <property type="match status" value="1"/>
</dbReference>
<dbReference type="GO" id="GO:0043137">
    <property type="term" value="P:DNA replication, removal of RNA primer"/>
    <property type="evidence" value="ECO:0007669"/>
    <property type="project" value="TreeGrafter"/>
</dbReference>
<name>A0A060QH86_9PROT</name>
<proteinExistence type="inferred from homology"/>
<comment type="function">
    <text evidence="3 14 16">Endonuclease that specifically degrades the RNA of RNA-DNA hybrids.</text>
</comment>
<keyword evidence="8 14" id="KW-0963">Cytoplasm</keyword>
<organism evidence="18 19">
    <name type="scientific">Asaia bogorensis</name>
    <dbReference type="NCBI Taxonomy" id="91915"/>
    <lineage>
        <taxon>Bacteria</taxon>
        <taxon>Pseudomonadati</taxon>
        <taxon>Pseudomonadota</taxon>
        <taxon>Alphaproteobacteria</taxon>
        <taxon>Acetobacterales</taxon>
        <taxon>Acetobacteraceae</taxon>
        <taxon>Asaia</taxon>
    </lineage>
</organism>
<dbReference type="eggNOG" id="COG0164">
    <property type="taxonomic scope" value="Bacteria"/>
</dbReference>
<evidence type="ECO:0000256" key="12">
    <source>
        <dbReference type="ARBA" id="ARBA00022801"/>
    </source>
</evidence>
<comment type="cofactor">
    <cofactor evidence="2">
        <name>Mg(2+)</name>
        <dbReference type="ChEBI" id="CHEBI:18420"/>
    </cofactor>
</comment>
<dbReference type="Gene3D" id="3.30.420.10">
    <property type="entry name" value="Ribonuclease H-like superfamily/Ribonuclease H"/>
    <property type="match status" value="1"/>
</dbReference>
<dbReference type="InterPro" id="IPR036397">
    <property type="entry name" value="RNaseH_sf"/>
</dbReference>
<evidence type="ECO:0000256" key="8">
    <source>
        <dbReference type="ARBA" id="ARBA00022490"/>
    </source>
</evidence>
<feature type="binding site" evidence="14 15">
    <location>
        <position position="21"/>
    </location>
    <ligand>
        <name>a divalent metal cation</name>
        <dbReference type="ChEBI" id="CHEBI:60240"/>
    </ligand>
</feature>
<dbReference type="InterPro" id="IPR012337">
    <property type="entry name" value="RNaseH-like_sf"/>
</dbReference>
<dbReference type="GO" id="GO:0005737">
    <property type="term" value="C:cytoplasm"/>
    <property type="evidence" value="ECO:0007669"/>
    <property type="project" value="UniProtKB-SubCell"/>
</dbReference>
<feature type="binding site" evidence="14 15">
    <location>
        <position position="22"/>
    </location>
    <ligand>
        <name>a divalent metal cation</name>
        <dbReference type="ChEBI" id="CHEBI:60240"/>
    </ligand>
</feature>
<comment type="similarity">
    <text evidence="5 14 16">Belongs to the RNase HII family.</text>
</comment>
<feature type="binding site" evidence="14 15">
    <location>
        <position position="117"/>
    </location>
    <ligand>
        <name>a divalent metal cation</name>
        <dbReference type="ChEBI" id="CHEBI:60240"/>
    </ligand>
</feature>
<evidence type="ECO:0000313" key="19">
    <source>
        <dbReference type="Proteomes" id="UP000027583"/>
    </source>
</evidence>
<accession>A0A060QH86</accession>
<dbReference type="Pfam" id="PF01351">
    <property type="entry name" value="RNase_HII"/>
    <property type="match status" value="1"/>
</dbReference>
<evidence type="ECO:0000259" key="17">
    <source>
        <dbReference type="PROSITE" id="PS51975"/>
    </source>
</evidence>
<evidence type="ECO:0000256" key="15">
    <source>
        <dbReference type="PROSITE-ProRule" id="PRU01319"/>
    </source>
</evidence>
<keyword evidence="10 14" id="KW-0479">Metal-binding</keyword>
<evidence type="ECO:0000256" key="10">
    <source>
        <dbReference type="ARBA" id="ARBA00022723"/>
    </source>
</evidence>
<dbReference type="GO" id="GO:0006298">
    <property type="term" value="P:mismatch repair"/>
    <property type="evidence" value="ECO:0007669"/>
    <property type="project" value="TreeGrafter"/>
</dbReference>
<dbReference type="NCBIfam" id="NF000595">
    <property type="entry name" value="PRK00015.1-3"/>
    <property type="match status" value="1"/>
</dbReference>
<comment type="caution">
    <text evidence="18">The sequence shown here is derived from an EMBL/GenBank/DDBJ whole genome shotgun (WGS) entry which is preliminary data.</text>
</comment>
<reference evidence="18 19" key="1">
    <citation type="journal article" date="2014" name="Genome Biol. Evol.">
        <title>Acetic acid bacteria genomes reveal functional traits for adaptation to life in insect guts.</title>
        <authorList>
            <person name="Chouaia B."/>
            <person name="Gaiarsa S."/>
            <person name="Crotti E."/>
            <person name="Comandatore F."/>
            <person name="Degli Esposti M."/>
            <person name="Ricci I."/>
            <person name="Alma A."/>
            <person name="Favia G."/>
            <person name="Bandi C."/>
            <person name="Daffonchio D."/>
        </authorList>
    </citation>
    <scope>NUCLEOTIDE SEQUENCE [LARGE SCALE GENOMIC DNA]</scope>
    <source>
        <strain evidence="18 19">SF2.1</strain>
    </source>
</reference>
<evidence type="ECO:0000256" key="1">
    <source>
        <dbReference type="ARBA" id="ARBA00000077"/>
    </source>
</evidence>
<dbReference type="PANTHER" id="PTHR10954:SF18">
    <property type="entry name" value="RIBONUCLEASE HII"/>
    <property type="match status" value="1"/>
</dbReference>
<evidence type="ECO:0000256" key="7">
    <source>
        <dbReference type="ARBA" id="ARBA00019179"/>
    </source>
</evidence>
<comment type="subcellular location">
    <subcellularLocation>
        <location evidence="4 14">Cytoplasm</location>
    </subcellularLocation>
</comment>
<feature type="domain" description="RNase H type-2" evidence="17">
    <location>
        <begin position="15"/>
        <end position="208"/>
    </location>
</feature>
<dbReference type="GO" id="GO:0004523">
    <property type="term" value="F:RNA-DNA hybrid ribonuclease activity"/>
    <property type="evidence" value="ECO:0007669"/>
    <property type="project" value="UniProtKB-UniRule"/>
</dbReference>
<dbReference type="HAMAP" id="MF_00052_B">
    <property type="entry name" value="RNase_HII_B"/>
    <property type="match status" value="1"/>
</dbReference>
<gene>
    <name evidence="14" type="primary">rnhB</name>
    <name evidence="18" type="ORF">ASAP_2018</name>
</gene>
<keyword evidence="11 14" id="KW-0255">Endonuclease</keyword>
<evidence type="ECO:0000256" key="4">
    <source>
        <dbReference type="ARBA" id="ARBA00004496"/>
    </source>
</evidence>
<dbReference type="SUPFAM" id="SSF53098">
    <property type="entry name" value="Ribonuclease H-like"/>
    <property type="match status" value="1"/>
</dbReference>
<dbReference type="RefSeq" id="WP_023978970.1">
    <property type="nucleotide sequence ID" value="NZ_CBLX010000013.1"/>
</dbReference>
<comment type="cofactor">
    <cofactor evidence="14 15">
        <name>Mn(2+)</name>
        <dbReference type="ChEBI" id="CHEBI:29035"/>
    </cofactor>
    <cofactor evidence="14 15">
        <name>Mg(2+)</name>
        <dbReference type="ChEBI" id="CHEBI:18420"/>
    </cofactor>
    <text evidence="14 15">Manganese or magnesium. Binds 1 divalent metal ion per monomer in the absence of substrate. May bind a second metal ion after substrate binding.</text>
</comment>
<evidence type="ECO:0000256" key="2">
    <source>
        <dbReference type="ARBA" id="ARBA00001946"/>
    </source>
</evidence>
<evidence type="ECO:0000256" key="13">
    <source>
        <dbReference type="ARBA" id="ARBA00023211"/>
    </source>
</evidence>
<dbReference type="Proteomes" id="UP000027583">
    <property type="component" value="Unassembled WGS sequence"/>
</dbReference>
<protein>
    <recommendedName>
        <fullName evidence="7 14">Ribonuclease HII</fullName>
        <shortName evidence="14">RNase HII</shortName>
        <ecNumber evidence="6 14">3.1.26.4</ecNumber>
    </recommendedName>
</protein>
<dbReference type="CDD" id="cd07182">
    <property type="entry name" value="RNase_HII_bacteria_HII_like"/>
    <property type="match status" value="1"/>
</dbReference>
<evidence type="ECO:0000256" key="6">
    <source>
        <dbReference type="ARBA" id="ARBA00012180"/>
    </source>
</evidence>
<evidence type="ECO:0000256" key="16">
    <source>
        <dbReference type="RuleBase" id="RU003515"/>
    </source>
</evidence>
<dbReference type="GO" id="GO:0003723">
    <property type="term" value="F:RNA binding"/>
    <property type="evidence" value="ECO:0007669"/>
    <property type="project" value="UniProtKB-UniRule"/>
</dbReference>
<dbReference type="PANTHER" id="PTHR10954">
    <property type="entry name" value="RIBONUCLEASE H2 SUBUNIT A"/>
    <property type="match status" value="1"/>
</dbReference>
<evidence type="ECO:0000313" key="18">
    <source>
        <dbReference type="EMBL" id="CDG40063.1"/>
    </source>
</evidence>
<evidence type="ECO:0000256" key="14">
    <source>
        <dbReference type="HAMAP-Rule" id="MF_00052"/>
    </source>
</evidence>
<dbReference type="GO" id="GO:0030145">
    <property type="term" value="F:manganese ion binding"/>
    <property type="evidence" value="ECO:0007669"/>
    <property type="project" value="UniProtKB-UniRule"/>
</dbReference>
<dbReference type="AlphaFoldDB" id="A0A060QH86"/>
<keyword evidence="9 14" id="KW-0540">Nuclease</keyword>
<comment type="catalytic activity">
    <reaction evidence="1 14 15 16">
        <text>Endonucleolytic cleavage to 5'-phosphomonoester.</text>
        <dbReference type="EC" id="3.1.26.4"/>
    </reaction>
</comment>
<evidence type="ECO:0000256" key="11">
    <source>
        <dbReference type="ARBA" id="ARBA00022759"/>
    </source>
</evidence>
<keyword evidence="13 14" id="KW-0464">Manganese</keyword>
<evidence type="ECO:0000256" key="5">
    <source>
        <dbReference type="ARBA" id="ARBA00007383"/>
    </source>
</evidence>
<sequence length="213" mass="22272">MPDYTLELANGAPEKRVAGLDEVGRGPLAGPVIAAALMFLEPPDAALSVLIDDSKKLSARRREAAYAALIDHPSVRIGLGAASVAEIEQINIGKACHLAMQRALTHLGAVPDLALVDGNRLPALGCPAIAVIGGDRKSLSIAGASIIAKVKRDRLMARLSERHNAYGWEKNAGYGTAVHMAGLREAGVTPHHRRDFAPIRAHIAGATHSAGAI</sequence>